<keyword evidence="2" id="KW-0472">Membrane</keyword>
<dbReference type="AlphaFoldDB" id="A0A4P9W610"/>
<evidence type="ECO:0000256" key="2">
    <source>
        <dbReference type="SAM" id="Phobius"/>
    </source>
</evidence>
<feature type="region of interest" description="Disordered" evidence="1">
    <location>
        <begin position="380"/>
        <end position="413"/>
    </location>
</feature>
<dbReference type="GO" id="GO:0005886">
    <property type="term" value="C:plasma membrane"/>
    <property type="evidence" value="ECO:0007669"/>
    <property type="project" value="TreeGrafter"/>
</dbReference>
<dbReference type="EMBL" id="KZ997446">
    <property type="protein sequence ID" value="RKO87402.1"/>
    <property type="molecule type" value="Genomic_DNA"/>
</dbReference>
<keyword evidence="2" id="KW-1133">Transmembrane helix</keyword>
<dbReference type="PANTHER" id="PTHR42903:SF1">
    <property type="entry name" value="INNER MEMBRANE PROTEIN YCCF"/>
    <property type="match status" value="1"/>
</dbReference>
<evidence type="ECO:0000313" key="3">
    <source>
        <dbReference type="EMBL" id="RKO87402.1"/>
    </source>
</evidence>
<organism evidence="3 4">
    <name type="scientific">Blyttiomyces helicus</name>
    <dbReference type="NCBI Taxonomy" id="388810"/>
    <lineage>
        <taxon>Eukaryota</taxon>
        <taxon>Fungi</taxon>
        <taxon>Fungi incertae sedis</taxon>
        <taxon>Chytridiomycota</taxon>
        <taxon>Chytridiomycota incertae sedis</taxon>
        <taxon>Chytridiomycetes</taxon>
        <taxon>Chytridiomycetes incertae sedis</taxon>
        <taxon>Blyttiomyces</taxon>
    </lineage>
</organism>
<feature type="transmembrane region" description="Helical" evidence="2">
    <location>
        <begin position="455"/>
        <end position="472"/>
    </location>
</feature>
<evidence type="ECO:0000313" key="4">
    <source>
        <dbReference type="Proteomes" id="UP000269721"/>
    </source>
</evidence>
<feature type="transmembrane region" description="Helical" evidence="2">
    <location>
        <begin position="478"/>
        <end position="501"/>
    </location>
</feature>
<protein>
    <submittedName>
        <fullName evidence="3">Uncharacterized protein</fullName>
    </submittedName>
</protein>
<proteinExistence type="predicted"/>
<dbReference type="Proteomes" id="UP000269721">
    <property type="component" value="Unassembled WGS sequence"/>
</dbReference>
<evidence type="ECO:0000256" key="1">
    <source>
        <dbReference type="SAM" id="MobiDB-lite"/>
    </source>
</evidence>
<keyword evidence="4" id="KW-1185">Reference proteome</keyword>
<feature type="compositionally biased region" description="Acidic residues" evidence="1">
    <location>
        <begin position="140"/>
        <end position="172"/>
    </location>
</feature>
<name>A0A4P9W610_9FUNG</name>
<gene>
    <name evidence="3" type="ORF">BDK51DRAFT_31580</name>
</gene>
<accession>A0A4P9W610</accession>
<feature type="region of interest" description="Disordered" evidence="1">
    <location>
        <begin position="1"/>
        <end position="183"/>
    </location>
</feature>
<dbReference type="OrthoDB" id="16982at2759"/>
<reference evidence="4" key="1">
    <citation type="journal article" date="2018" name="Nat. Microbiol.">
        <title>Leveraging single-cell genomics to expand the fungal tree of life.</title>
        <authorList>
            <person name="Ahrendt S.R."/>
            <person name="Quandt C.A."/>
            <person name="Ciobanu D."/>
            <person name="Clum A."/>
            <person name="Salamov A."/>
            <person name="Andreopoulos B."/>
            <person name="Cheng J.F."/>
            <person name="Woyke T."/>
            <person name="Pelin A."/>
            <person name="Henrissat B."/>
            <person name="Reynolds N.K."/>
            <person name="Benny G.L."/>
            <person name="Smith M.E."/>
            <person name="James T.Y."/>
            <person name="Grigoriev I.V."/>
        </authorList>
    </citation>
    <scope>NUCLEOTIDE SEQUENCE [LARGE SCALE GENOMIC DNA]</scope>
</reference>
<sequence length="628" mass="68786">MSRPHSFVDPSSQPTSPSHHSNPNNLHPVASHSPARPPRSSTANSVSSLRSRPRAGSASSTPSAILTAHPYPPDAAPSDPSYPSYRVYPDQDQDGFAGFGEQYQEPTDASPDHPDHHHTRRRASDSEDDYGDPEYYQNDGNEDVDTDMAEYGEEGEDGDDGDREDGDDDDPDASGSGDDGEPTVKTMQEAINISHPFGLKIWKPALYRKFRSIDKNTHEALHSTPGSHPETNVFLDPGNILWLVVFGWWIALVYLVVAIVVLCPLAIVGWAGLKVFCCGDRDESLLSWRSPSRGRFSCWGLVAWIGLFFVELESLWQYSKVLINISGYMLWPFGKFIAKKKVYHILFQNDPESPDAVNERTGLLSDAGLAERDDVVIGVRDDDDVPYSSGATTAGASRRRRSGHAGNATTDDEASIRSEDIWSEYSFAARRGSRSSAHHPADSECTWLPRPLRRIIAAGLAANIFTVVLALLIAPLQLAITCMCSLFIFPIPMAKLCFVLLKHLLRHPLHLSAHAPIYSTGRRVSDAVPSTPVSTAHDSAPSRAPGLFQRAASIFWRPTGIVAGEAAAGRASIPQTLGEPSLAPPLAFTQGPPQPLAPEYHVVLCTYHAVGWEYYKYTVDGINIIFIK</sequence>
<dbReference type="PANTHER" id="PTHR42903">
    <property type="entry name" value="INNER MEMBRANE PROTEIN YCCF"/>
    <property type="match status" value="1"/>
</dbReference>
<feature type="compositionally biased region" description="Low complexity" evidence="1">
    <location>
        <begin position="76"/>
        <end position="85"/>
    </location>
</feature>
<feature type="compositionally biased region" description="Low complexity" evidence="1">
    <location>
        <begin position="10"/>
        <end position="41"/>
    </location>
</feature>
<keyword evidence="2" id="KW-0812">Transmembrane</keyword>
<feature type="transmembrane region" description="Helical" evidence="2">
    <location>
        <begin position="240"/>
        <end position="273"/>
    </location>
</feature>
<dbReference type="InterPro" id="IPR052937">
    <property type="entry name" value="Inner_membrane_protein"/>
</dbReference>